<dbReference type="Gene3D" id="2.30.110.10">
    <property type="entry name" value="Electron Transport, Fmn-binding Protein, Chain A"/>
    <property type="match status" value="1"/>
</dbReference>
<dbReference type="InterPro" id="IPR012349">
    <property type="entry name" value="Split_barrel_FMN-bd"/>
</dbReference>
<accession>A0ABY4RWG2</accession>
<reference evidence="1" key="1">
    <citation type="submission" date="2018-02" db="EMBL/GenBank/DDBJ databases">
        <authorList>
            <person name="Kim S.-K."/>
            <person name="Jung H.-I."/>
            <person name="Lee S.-W."/>
        </authorList>
    </citation>
    <scope>NUCLEOTIDE SEQUENCE</scope>
    <source>
        <strain evidence="1">SK3146</strain>
    </source>
</reference>
<proteinExistence type="predicted"/>
<evidence type="ECO:0000313" key="2">
    <source>
        <dbReference type="Proteomes" id="UP001057134"/>
    </source>
</evidence>
<dbReference type="PANTHER" id="PTHR34071">
    <property type="entry name" value="5-NITROIMIDAZOLE ANTIBIOTICS RESISTANCE PROTEIN, NIMA-FAMILY-RELATED PROTEIN-RELATED"/>
    <property type="match status" value="1"/>
</dbReference>
<organism evidence="1 2">
    <name type="scientific">Paenibacillus konkukensis</name>
    <dbReference type="NCBI Taxonomy" id="2020716"/>
    <lineage>
        <taxon>Bacteria</taxon>
        <taxon>Bacillati</taxon>
        <taxon>Bacillota</taxon>
        <taxon>Bacilli</taxon>
        <taxon>Bacillales</taxon>
        <taxon>Paenibacillaceae</taxon>
        <taxon>Paenibacillus</taxon>
    </lineage>
</organism>
<protein>
    <submittedName>
        <fullName evidence="1">Pyridoxamine 5'-phosphate oxidase</fullName>
    </submittedName>
</protein>
<sequence>MRRNEFSVTEQNEIDDFLQEMSFGIMGTAGLDGWPHLTPINYAYHNGHIYIHGSRAGQKMKEIARHKQVSFAVAKEYAIIPSYFSDPQLACPATAYFKSVHIRGEAQPVDDPAEKAEALSALMKKLQPEGGYIPIDASDPLYQGELRAVSVVRIGILDLTAKFKFGQNLSGERRDKLEQDLLARGLPLDPETAELMRKYCPHHREEKS</sequence>
<dbReference type="InterPro" id="IPR024747">
    <property type="entry name" value="Pyridox_Oxase-rel"/>
</dbReference>
<keyword evidence="2" id="KW-1185">Reference proteome</keyword>
<dbReference type="EMBL" id="CP027059">
    <property type="protein sequence ID" value="UQZ86568.1"/>
    <property type="molecule type" value="Genomic_DNA"/>
</dbReference>
<reference evidence="1" key="2">
    <citation type="journal article" date="2021" name="J Anim Sci Technol">
        <title>Complete genome sequence of Paenibacillus konkukensis sp. nov. SK3146 as a potential probiotic strain.</title>
        <authorList>
            <person name="Jung H.I."/>
            <person name="Park S."/>
            <person name="Niu K.M."/>
            <person name="Lee S.W."/>
            <person name="Kothari D."/>
            <person name="Yi K.J."/>
            <person name="Kim S.K."/>
        </authorList>
    </citation>
    <scope>NUCLEOTIDE SEQUENCE</scope>
    <source>
        <strain evidence="1">SK3146</strain>
    </source>
</reference>
<gene>
    <name evidence="1" type="ORF">SK3146_05861</name>
</gene>
<dbReference type="RefSeq" id="WP_249862092.1">
    <property type="nucleotide sequence ID" value="NZ_CP027059.1"/>
</dbReference>
<dbReference type="PANTHER" id="PTHR34071:SF2">
    <property type="entry name" value="FLAVIN-NUCLEOTIDE-BINDING PROTEIN"/>
    <property type="match status" value="1"/>
</dbReference>
<name>A0ABY4RWG2_9BACL</name>
<dbReference type="Proteomes" id="UP001057134">
    <property type="component" value="Chromosome"/>
</dbReference>
<dbReference type="Pfam" id="PF12900">
    <property type="entry name" value="Pyridox_ox_2"/>
    <property type="match status" value="1"/>
</dbReference>
<evidence type="ECO:0000313" key="1">
    <source>
        <dbReference type="EMBL" id="UQZ86568.1"/>
    </source>
</evidence>
<dbReference type="SUPFAM" id="SSF50475">
    <property type="entry name" value="FMN-binding split barrel"/>
    <property type="match status" value="1"/>
</dbReference>